<organism evidence="2 3">
    <name type="scientific">Vibrio quintilis</name>
    <dbReference type="NCBI Taxonomy" id="1117707"/>
    <lineage>
        <taxon>Bacteria</taxon>
        <taxon>Pseudomonadati</taxon>
        <taxon>Pseudomonadota</taxon>
        <taxon>Gammaproteobacteria</taxon>
        <taxon>Vibrionales</taxon>
        <taxon>Vibrionaceae</taxon>
        <taxon>Vibrio</taxon>
    </lineage>
</organism>
<dbReference type="STRING" id="1117707.VQ7734_04865"/>
<feature type="domain" description="LUD" evidence="1">
    <location>
        <begin position="46"/>
        <end position="216"/>
    </location>
</feature>
<keyword evidence="3" id="KW-1185">Reference proteome</keyword>
<dbReference type="OrthoDB" id="9794157at2"/>
<dbReference type="EMBL" id="FRFG01000094">
    <property type="protein sequence ID" value="SHO59089.1"/>
    <property type="molecule type" value="Genomic_DNA"/>
</dbReference>
<dbReference type="InterPro" id="IPR003741">
    <property type="entry name" value="LUD_dom"/>
</dbReference>
<accession>A0A1M7Z298</accession>
<evidence type="ECO:0000259" key="1">
    <source>
        <dbReference type="Pfam" id="PF02589"/>
    </source>
</evidence>
<protein>
    <submittedName>
        <fullName evidence="2">Lactate utilization protein C</fullName>
    </submittedName>
</protein>
<dbReference type="PANTHER" id="PTHR43682:SF1">
    <property type="entry name" value="LACTATE UTILIZATION PROTEIN C"/>
    <property type="match status" value="1"/>
</dbReference>
<proteinExistence type="predicted"/>
<dbReference type="PANTHER" id="PTHR43682">
    <property type="entry name" value="LACTATE UTILIZATION PROTEIN C"/>
    <property type="match status" value="1"/>
</dbReference>
<dbReference type="InterPro" id="IPR024185">
    <property type="entry name" value="FTHF_cligase-like_sf"/>
</dbReference>
<dbReference type="AlphaFoldDB" id="A0A1M7Z298"/>
<dbReference type="Proteomes" id="UP000184600">
    <property type="component" value="Unassembled WGS sequence"/>
</dbReference>
<dbReference type="Gene3D" id="3.40.50.10420">
    <property type="entry name" value="NagB/RpiA/CoA transferase-like"/>
    <property type="match status" value="1"/>
</dbReference>
<dbReference type="Pfam" id="PF02589">
    <property type="entry name" value="LUD_dom"/>
    <property type="match status" value="1"/>
</dbReference>
<name>A0A1M7Z298_9VIBR</name>
<reference evidence="3" key="1">
    <citation type="submission" date="2016-12" db="EMBL/GenBank/DDBJ databases">
        <authorList>
            <person name="Rodrigo-Torres L."/>
            <person name="Arahal R.D."/>
            <person name="Lucena T."/>
        </authorList>
    </citation>
    <scope>NUCLEOTIDE SEQUENCE [LARGE SCALE GENOMIC DNA]</scope>
</reference>
<gene>
    <name evidence="2" type="primary">lutC</name>
    <name evidence="2" type="ORF">VQ7734_04865</name>
</gene>
<evidence type="ECO:0000313" key="2">
    <source>
        <dbReference type="EMBL" id="SHO59089.1"/>
    </source>
</evidence>
<dbReference type="SUPFAM" id="SSF100950">
    <property type="entry name" value="NagB/RpiA/CoA transferase-like"/>
    <property type="match status" value="1"/>
</dbReference>
<sequence>MNTVKDQILARLRTAGAPPIHAEPVSSSSWGHMYQIDEEQMVNCFCQALTDNHAQVSTIQLADLPDTLQRLCLEKGWQRAVTGYEGVYLESIHQGLSAIDVTEYRQPFETWKEDLFHNIDVGVTHTVAGIADTGALVLKPDSAEPRTLSLVPPCHVAILRQSDLFVSLSQAMTRQSWSQEMPANLLLISGPSKTADIQRTLAYGAHGPAELIVIILSDQ</sequence>
<evidence type="ECO:0000313" key="3">
    <source>
        <dbReference type="Proteomes" id="UP000184600"/>
    </source>
</evidence>
<dbReference type="InterPro" id="IPR037171">
    <property type="entry name" value="NagB/RpiA_transferase-like"/>
</dbReference>
<dbReference type="RefSeq" id="WP_073586522.1">
    <property type="nucleotide sequence ID" value="NZ_AP024897.1"/>
</dbReference>